<protein>
    <submittedName>
        <fullName evidence="1">Uncharacterized protein</fullName>
    </submittedName>
</protein>
<evidence type="ECO:0000313" key="1">
    <source>
        <dbReference type="EMBL" id="KAK9321096.1"/>
    </source>
</evidence>
<evidence type="ECO:0000313" key="2">
    <source>
        <dbReference type="Proteomes" id="UP001489719"/>
    </source>
</evidence>
<comment type="caution">
    <text evidence="1">The sequence shown here is derived from an EMBL/GenBank/DDBJ whole genome shotgun (WGS) entry which is preliminary data.</text>
</comment>
<dbReference type="Proteomes" id="UP001489719">
    <property type="component" value="Unassembled WGS sequence"/>
</dbReference>
<sequence>MDVSIESFKPSSYATPGFLSLCPLCDKAFIKEHAYNRHLSYCRRRSRANPRTRQKSCHACRTAKTKCSFEHPSCSRCLELDIQCIYDRPLDYKGSHGPANMISNDAAQSSLARWDSAESLSTSLDCVHSTDVVGADDGSFQEATKFVSDLDASGTFFNSGLNSLANASFGALDVIQQNHLTQLEQSSPETAGSSLGYVLWRPPNLTATVHYGDQSARTLTHIRRENPASQHCAVLAMGIIRAFPQMMLRRQTFPPFIHGQWHRSVMPEEIANCMSIAQIFAARTSETRGFLWRTIAAEAQRFKDRLDAYSAQEILTAAQALLIYMIMAIIDQDEHTSERGANLIGTFKLLSIRFKNLLNGPFAEPDHTHPSATWEDWIFAESRRRLGCLWFLISRIVSVRNRVECVGYDYDYFLPLCSGKTMWEARTRAEWESELAFHDVGRIRRELWNLGALVDAHHRQSHDPLSASLLDAWDASTDKLGTLMSFCVSLV</sequence>
<dbReference type="EMBL" id="MU970107">
    <property type="protein sequence ID" value="KAK9321096.1"/>
    <property type="molecule type" value="Genomic_DNA"/>
</dbReference>
<reference evidence="2" key="1">
    <citation type="journal article" date="2024" name="Front. Bioeng. Biotechnol.">
        <title>Genome-scale model development and genomic sequencing of the oleaginous clade Lipomyces.</title>
        <authorList>
            <person name="Czajka J.J."/>
            <person name="Han Y."/>
            <person name="Kim J."/>
            <person name="Mondo S.J."/>
            <person name="Hofstad B.A."/>
            <person name="Robles A."/>
            <person name="Haridas S."/>
            <person name="Riley R."/>
            <person name="LaButti K."/>
            <person name="Pangilinan J."/>
            <person name="Andreopoulos W."/>
            <person name="Lipzen A."/>
            <person name="Yan J."/>
            <person name="Wang M."/>
            <person name="Ng V."/>
            <person name="Grigoriev I.V."/>
            <person name="Spatafora J.W."/>
            <person name="Magnuson J.K."/>
            <person name="Baker S.E."/>
            <person name="Pomraning K.R."/>
        </authorList>
    </citation>
    <scope>NUCLEOTIDE SEQUENCE [LARGE SCALE GENOMIC DNA]</scope>
    <source>
        <strain evidence="2">CBS 10300</strain>
    </source>
</reference>
<accession>A0ACC3TK11</accession>
<keyword evidence="2" id="KW-1185">Reference proteome</keyword>
<proteinExistence type="predicted"/>
<gene>
    <name evidence="1" type="ORF">V1517DRAFT_327446</name>
</gene>
<name>A0ACC3TK11_9ASCO</name>
<organism evidence="1 2">
    <name type="scientific">Lipomyces orientalis</name>
    <dbReference type="NCBI Taxonomy" id="1233043"/>
    <lineage>
        <taxon>Eukaryota</taxon>
        <taxon>Fungi</taxon>
        <taxon>Dikarya</taxon>
        <taxon>Ascomycota</taxon>
        <taxon>Saccharomycotina</taxon>
        <taxon>Lipomycetes</taxon>
        <taxon>Lipomycetales</taxon>
        <taxon>Lipomycetaceae</taxon>
        <taxon>Lipomyces</taxon>
    </lineage>
</organism>